<evidence type="ECO:0000256" key="2">
    <source>
        <dbReference type="ARBA" id="ARBA00007935"/>
    </source>
</evidence>
<feature type="transmembrane region" description="Helical" evidence="8">
    <location>
        <begin position="15"/>
        <end position="34"/>
    </location>
</feature>
<dbReference type="STRING" id="690567.1129"/>
<dbReference type="Proteomes" id="UP000045545">
    <property type="component" value="Unassembled WGS sequence"/>
</dbReference>
<evidence type="ECO:0000313" key="10">
    <source>
        <dbReference type="Proteomes" id="UP000045545"/>
    </source>
</evidence>
<feature type="transmembrane region" description="Helical" evidence="8">
    <location>
        <begin position="75"/>
        <end position="96"/>
    </location>
</feature>
<dbReference type="PANTHER" id="PTHR30472">
    <property type="entry name" value="FERRIC ENTEROBACTIN TRANSPORT SYSTEM PERMEASE PROTEIN"/>
    <property type="match status" value="1"/>
</dbReference>
<comment type="subcellular location">
    <subcellularLocation>
        <location evidence="1">Cell membrane</location>
        <topology evidence="1">Multi-pass membrane protein</topology>
    </subcellularLocation>
</comment>
<evidence type="ECO:0000256" key="7">
    <source>
        <dbReference type="ARBA" id="ARBA00023136"/>
    </source>
</evidence>
<dbReference type="PANTHER" id="PTHR30472:SF70">
    <property type="entry name" value="MOLYBDATE IMPORT SYSTEM PERMEASE PROTEIN MOLB"/>
    <property type="match status" value="1"/>
</dbReference>
<evidence type="ECO:0000256" key="1">
    <source>
        <dbReference type="ARBA" id="ARBA00004651"/>
    </source>
</evidence>
<feature type="transmembrane region" description="Helical" evidence="8">
    <location>
        <begin position="318"/>
        <end position="336"/>
    </location>
</feature>
<dbReference type="GO" id="GO:0022857">
    <property type="term" value="F:transmembrane transporter activity"/>
    <property type="evidence" value="ECO:0007669"/>
    <property type="project" value="InterPro"/>
</dbReference>
<organism evidence="9 10">
    <name type="scientific">Syntrophomonas zehnderi OL-4</name>
    <dbReference type="NCBI Taxonomy" id="690567"/>
    <lineage>
        <taxon>Bacteria</taxon>
        <taxon>Bacillati</taxon>
        <taxon>Bacillota</taxon>
        <taxon>Clostridia</taxon>
        <taxon>Eubacteriales</taxon>
        <taxon>Syntrophomonadaceae</taxon>
        <taxon>Syntrophomonas</taxon>
    </lineage>
</organism>
<name>A0A0E4C8B6_9FIRM</name>
<dbReference type="FunFam" id="1.10.3470.10:FF:000001">
    <property type="entry name" value="Vitamin B12 ABC transporter permease BtuC"/>
    <property type="match status" value="1"/>
</dbReference>
<dbReference type="Gene3D" id="1.10.3470.10">
    <property type="entry name" value="ABC transporter involved in vitamin B12 uptake, BtuC"/>
    <property type="match status" value="1"/>
</dbReference>
<feature type="transmembrane region" description="Helical" evidence="8">
    <location>
        <begin position="102"/>
        <end position="123"/>
    </location>
</feature>
<dbReference type="RefSeq" id="WP_046496474.1">
    <property type="nucleotide sequence ID" value="NZ_CGIH01000020.1"/>
</dbReference>
<dbReference type="EMBL" id="CGIH01000020">
    <property type="protein sequence ID" value="CFX39688.1"/>
    <property type="molecule type" value="Genomic_DNA"/>
</dbReference>
<evidence type="ECO:0000256" key="3">
    <source>
        <dbReference type="ARBA" id="ARBA00022448"/>
    </source>
</evidence>
<evidence type="ECO:0000256" key="6">
    <source>
        <dbReference type="ARBA" id="ARBA00022989"/>
    </source>
</evidence>
<dbReference type="OrthoDB" id="9792889at2"/>
<feature type="transmembrane region" description="Helical" evidence="8">
    <location>
        <begin position="157"/>
        <end position="176"/>
    </location>
</feature>
<evidence type="ECO:0000313" key="9">
    <source>
        <dbReference type="EMBL" id="CFX39688.1"/>
    </source>
</evidence>
<gene>
    <name evidence="9" type="ORF">1129</name>
</gene>
<evidence type="ECO:0000256" key="8">
    <source>
        <dbReference type="SAM" id="Phobius"/>
    </source>
</evidence>
<keyword evidence="4" id="KW-1003">Cell membrane</keyword>
<feature type="transmembrane region" description="Helical" evidence="8">
    <location>
        <begin position="288"/>
        <end position="306"/>
    </location>
</feature>
<dbReference type="CDD" id="cd06550">
    <property type="entry name" value="TM_ABC_iron-siderophores_like"/>
    <property type="match status" value="1"/>
</dbReference>
<evidence type="ECO:0000256" key="4">
    <source>
        <dbReference type="ARBA" id="ARBA00022475"/>
    </source>
</evidence>
<keyword evidence="3" id="KW-0813">Transport</keyword>
<reference evidence="9 10" key="1">
    <citation type="submission" date="2015-03" db="EMBL/GenBank/DDBJ databases">
        <authorList>
            <person name="Murphy D."/>
        </authorList>
    </citation>
    <scope>NUCLEOTIDE SEQUENCE [LARGE SCALE GENOMIC DNA]</scope>
    <source>
        <strain evidence="9 10">OL-4</strain>
    </source>
</reference>
<feature type="transmembrane region" description="Helical" evidence="8">
    <location>
        <begin position="206"/>
        <end position="227"/>
    </location>
</feature>
<accession>A0A0E4C8B6</accession>
<evidence type="ECO:0000256" key="5">
    <source>
        <dbReference type="ARBA" id="ARBA00022692"/>
    </source>
</evidence>
<comment type="similarity">
    <text evidence="2">Belongs to the binding-protein-dependent transport system permease family. FecCD subfamily.</text>
</comment>
<keyword evidence="6 8" id="KW-1133">Transmembrane helix</keyword>
<proteinExistence type="inferred from homology"/>
<keyword evidence="5 8" id="KW-0812">Transmembrane</keyword>
<dbReference type="Pfam" id="PF01032">
    <property type="entry name" value="FecCD"/>
    <property type="match status" value="1"/>
</dbReference>
<keyword evidence="7 8" id="KW-0472">Membrane</keyword>
<dbReference type="InterPro" id="IPR000522">
    <property type="entry name" value="ABC_transptr_permease_BtuC"/>
</dbReference>
<sequence length="344" mass="36384">MNGNYLEDNTHKRRLTYLLLVVAPLAFIFVSLFLGRYPVSISDVIYILWCKISGTPCSLPEICQTIVWDIRLPRAILGAMVGGCLAVSGAAFQGIFRNPLVNSGILGVSSGAGFGAALAIILFNATAPTYIFAFAFGILAVVLSYLIAQVYNATPTIMLVLGGVIVSSVFSALISLTKYVADPMDQLPAIVFWLMGSLASARYQDISIAGIPMLIGISGLLAIRWRINVMSMGDKEAQSLGINPVINKGIVIACATLATAGAVCVSGIIGWVGLVMPHIGRMLVGNDNRILIPTSLSLGACFLILVDNLGRMLTGSEIPLGILTALVGAPFFVYLLKITKGGGW</sequence>
<dbReference type="GO" id="GO:0033214">
    <property type="term" value="P:siderophore-iron import into cell"/>
    <property type="evidence" value="ECO:0007669"/>
    <property type="project" value="TreeGrafter"/>
</dbReference>
<keyword evidence="10" id="KW-1185">Reference proteome</keyword>
<protein>
    <submittedName>
        <fullName evidence="9">ABC transporter, permease protein</fullName>
    </submittedName>
</protein>
<dbReference type="GO" id="GO:0005886">
    <property type="term" value="C:plasma membrane"/>
    <property type="evidence" value="ECO:0007669"/>
    <property type="project" value="UniProtKB-SubCell"/>
</dbReference>
<dbReference type="InterPro" id="IPR037294">
    <property type="entry name" value="ABC_BtuC-like"/>
</dbReference>
<dbReference type="SUPFAM" id="SSF81345">
    <property type="entry name" value="ABC transporter involved in vitamin B12 uptake, BtuC"/>
    <property type="match status" value="1"/>
</dbReference>
<dbReference type="AlphaFoldDB" id="A0A0E4C8B6"/>
<feature type="transmembrane region" description="Helical" evidence="8">
    <location>
        <begin position="250"/>
        <end position="276"/>
    </location>
</feature>
<feature type="transmembrane region" description="Helical" evidence="8">
    <location>
        <begin position="130"/>
        <end position="151"/>
    </location>
</feature>